<gene>
    <name evidence="1" type="ORF">ACFR99_08740</name>
</gene>
<dbReference type="EMBL" id="JBHUDI010000004">
    <property type="protein sequence ID" value="MFD1563632.1"/>
    <property type="molecule type" value="Genomic_DNA"/>
</dbReference>
<dbReference type="AlphaFoldDB" id="A0ABD6BEX9"/>
<protein>
    <recommendedName>
        <fullName evidence="3">Secreted protein</fullName>
    </recommendedName>
</protein>
<name>A0ABD6BEX9_9EURY</name>
<organism evidence="1 2">
    <name type="scientific">Haloarchaeobius amylolyticus</name>
    <dbReference type="NCBI Taxonomy" id="1198296"/>
    <lineage>
        <taxon>Archaea</taxon>
        <taxon>Methanobacteriati</taxon>
        <taxon>Methanobacteriota</taxon>
        <taxon>Stenosarchaea group</taxon>
        <taxon>Halobacteria</taxon>
        <taxon>Halobacteriales</taxon>
        <taxon>Halorubellaceae</taxon>
        <taxon>Haloarchaeobius</taxon>
    </lineage>
</organism>
<dbReference type="Proteomes" id="UP001597076">
    <property type="component" value="Unassembled WGS sequence"/>
</dbReference>
<sequence>MFTTGCLGWGMGPLFGRFFLRFLGAGVLVSCRTFCLLEIALGQCVRLVVLGFGEDTACPVLVA</sequence>
<proteinExistence type="predicted"/>
<comment type="caution">
    <text evidence="1">The sequence shown here is derived from an EMBL/GenBank/DDBJ whole genome shotgun (WGS) entry which is preliminary data.</text>
</comment>
<evidence type="ECO:0000313" key="2">
    <source>
        <dbReference type="Proteomes" id="UP001597076"/>
    </source>
</evidence>
<keyword evidence="2" id="KW-1185">Reference proteome</keyword>
<reference evidence="1 2" key="1">
    <citation type="journal article" date="2019" name="Int. J. Syst. Evol. Microbiol.">
        <title>The Global Catalogue of Microorganisms (GCM) 10K type strain sequencing project: providing services to taxonomists for standard genome sequencing and annotation.</title>
        <authorList>
            <consortium name="The Broad Institute Genomics Platform"/>
            <consortium name="The Broad Institute Genome Sequencing Center for Infectious Disease"/>
            <person name="Wu L."/>
            <person name="Ma J."/>
        </authorList>
    </citation>
    <scope>NUCLEOTIDE SEQUENCE [LARGE SCALE GENOMIC DNA]</scope>
    <source>
        <strain evidence="1 2">CGMCC 1.12230</strain>
    </source>
</reference>
<accession>A0ABD6BEX9</accession>
<evidence type="ECO:0008006" key="3">
    <source>
        <dbReference type="Google" id="ProtNLM"/>
    </source>
</evidence>
<dbReference type="RefSeq" id="WP_390286382.1">
    <property type="nucleotide sequence ID" value="NZ_JBHUDI010000004.1"/>
</dbReference>
<evidence type="ECO:0000313" key="1">
    <source>
        <dbReference type="EMBL" id="MFD1563632.1"/>
    </source>
</evidence>